<keyword evidence="2" id="KW-1185">Reference proteome</keyword>
<dbReference type="HOGENOM" id="CLU_2410299_0_0_11"/>
<evidence type="ECO:0000313" key="2">
    <source>
        <dbReference type="Proteomes" id="UP000006820"/>
    </source>
</evidence>
<dbReference type="RefSeq" id="WP_011210527.1">
    <property type="nucleotide sequence ID" value="NC_006361.1"/>
</dbReference>
<dbReference type="GeneID" id="61134659"/>
<dbReference type="AlphaFoldDB" id="Q5YSJ9"/>
<dbReference type="KEGG" id="nfa:NFA_39940"/>
<dbReference type="STRING" id="247156.NFA_39940"/>
<name>Q5YSJ9_NOCFA</name>
<sequence>MADINEELRRARARSLRPCGTTITATGDDLTDEEGHPVAYVHAEPVRRHAASVQAVARLHQPDPEGFVPMCRECGKVAPCPTLRAVTEEVAD</sequence>
<dbReference type="EMBL" id="AP006618">
    <property type="protein sequence ID" value="BAD58842.1"/>
    <property type="molecule type" value="Genomic_DNA"/>
</dbReference>
<organism evidence="1 2">
    <name type="scientific">Nocardia farcinica (strain IFM 10152)</name>
    <dbReference type="NCBI Taxonomy" id="247156"/>
    <lineage>
        <taxon>Bacteria</taxon>
        <taxon>Bacillati</taxon>
        <taxon>Actinomycetota</taxon>
        <taxon>Actinomycetes</taxon>
        <taxon>Mycobacteriales</taxon>
        <taxon>Nocardiaceae</taxon>
        <taxon>Nocardia</taxon>
    </lineage>
</organism>
<reference evidence="1 2" key="1">
    <citation type="journal article" date="2004" name="Proc. Natl. Acad. Sci. U.S.A.">
        <title>The complete genomic sequence of Nocardia farcinica IFM 10152.</title>
        <authorList>
            <person name="Ishikawa J."/>
            <person name="Yamashita A."/>
            <person name="Mikami Y."/>
            <person name="Hoshino Y."/>
            <person name="Kurita H."/>
            <person name="Hotta K."/>
            <person name="Shiba T."/>
            <person name="Hattori M."/>
        </authorList>
    </citation>
    <scope>NUCLEOTIDE SEQUENCE [LARGE SCALE GENOMIC DNA]</scope>
    <source>
        <strain evidence="1 2">IFM 10152</strain>
    </source>
</reference>
<accession>Q5YSJ9</accession>
<proteinExistence type="predicted"/>
<evidence type="ECO:0000313" key="1">
    <source>
        <dbReference type="EMBL" id="BAD58842.1"/>
    </source>
</evidence>
<gene>
    <name evidence="1" type="ordered locus">NFA_39940</name>
</gene>
<dbReference type="Proteomes" id="UP000006820">
    <property type="component" value="Chromosome"/>
</dbReference>
<protein>
    <submittedName>
        <fullName evidence="1">Uncharacterized protein</fullName>
    </submittedName>
</protein>